<keyword evidence="2" id="KW-1185">Reference proteome</keyword>
<accession>A0AA38SBE2</accession>
<evidence type="ECO:0000313" key="1">
    <source>
        <dbReference type="EMBL" id="KAJ9161695.1"/>
    </source>
</evidence>
<comment type="caution">
    <text evidence="1">The sequence shown here is derived from an EMBL/GenBank/DDBJ whole genome shotgun (WGS) entry which is preliminary data.</text>
</comment>
<dbReference type="SUPFAM" id="SSF56112">
    <property type="entry name" value="Protein kinase-like (PK-like)"/>
    <property type="match status" value="1"/>
</dbReference>
<dbReference type="Gene3D" id="3.90.1200.10">
    <property type="match status" value="1"/>
</dbReference>
<protein>
    <recommendedName>
        <fullName evidence="3">Aminoglycoside phosphotransferase domain-containing protein</fullName>
    </recommendedName>
</protein>
<evidence type="ECO:0000313" key="2">
    <source>
        <dbReference type="Proteomes" id="UP001174691"/>
    </source>
</evidence>
<dbReference type="InterPro" id="IPR011009">
    <property type="entry name" value="Kinase-like_dom_sf"/>
</dbReference>
<dbReference type="AlphaFoldDB" id="A0AA38SBE2"/>
<organism evidence="1 2">
    <name type="scientific">Coniochaeta hoffmannii</name>
    <dbReference type="NCBI Taxonomy" id="91930"/>
    <lineage>
        <taxon>Eukaryota</taxon>
        <taxon>Fungi</taxon>
        <taxon>Dikarya</taxon>
        <taxon>Ascomycota</taxon>
        <taxon>Pezizomycotina</taxon>
        <taxon>Sordariomycetes</taxon>
        <taxon>Sordariomycetidae</taxon>
        <taxon>Coniochaetales</taxon>
        <taxon>Coniochaetaceae</taxon>
        <taxon>Coniochaeta</taxon>
    </lineage>
</organism>
<dbReference type="EMBL" id="JANBVN010000019">
    <property type="protein sequence ID" value="KAJ9161695.1"/>
    <property type="molecule type" value="Genomic_DNA"/>
</dbReference>
<dbReference type="Proteomes" id="UP001174691">
    <property type="component" value="Unassembled WGS sequence"/>
</dbReference>
<proteinExistence type="predicted"/>
<sequence length="290" mass="33883">MTEAPRDSSSARQNALSVNEDELSQYARSLRLSPTFSYPPEHPLVFVKAGGPSIQAEGDMQKLAFDWLKQERERTKCNIHIPEVYRIFKHDGGWTFLIMQFVTATPFRFLLQDEDPYWQEHTSDDVTIGRYSAVRTRMRHPVFKDHDAPLIYLDVQELEDHFNRIAAMRYRNYCPPSEATTVSFKDEPLVYCYSDLQDENFLFEKDADSRPRLWMVDFEHASFLPISFLSFAVAVNRWWPTIPIAARLSLPQRNVEVMKDISYIFMISASGMGMTEEQRNPKRRGEHREG</sequence>
<gene>
    <name evidence="1" type="ORF">NKR19_g2012</name>
</gene>
<evidence type="ECO:0008006" key="3">
    <source>
        <dbReference type="Google" id="ProtNLM"/>
    </source>
</evidence>
<name>A0AA38SBE2_9PEZI</name>
<reference evidence="1" key="1">
    <citation type="submission" date="2022-07" db="EMBL/GenBank/DDBJ databases">
        <title>Fungi with potential for degradation of polypropylene.</title>
        <authorList>
            <person name="Gostincar C."/>
        </authorList>
    </citation>
    <scope>NUCLEOTIDE SEQUENCE</scope>
    <source>
        <strain evidence="1">EXF-13287</strain>
    </source>
</reference>